<accession>A0A813GEG9</accession>
<dbReference type="InterPro" id="IPR013657">
    <property type="entry name" value="SCL35B1-4/HUT1"/>
</dbReference>
<evidence type="ECO:0000256" key="3">
    <source>
        <dbReference type="ARBA" id="ARBA00022692"/>
    </source>
</evidence>
<evidence type="ECO:0000256" key="1">
    <source>
        <dbReference type="ARBA" id="ARBA00004141"/>
    </source>
</evidence>
<dbReference type="PANTHER" id="PTHR10778:SF18">
    <property type="entry name" value="SUGAR PHOSPHATE TRANSPORTER DOMAIN-CONTAINING PROTEIN"/>
    <property type="match status" value="1"/>
</dbReference>
<evidence type="ECO:0000256" key="5">
    <source>
        <dbReference type="ARBA" id="ARBA00023136"/>
    </source>
</evidence>
<keyword evidence="4 6" id="KW-1133">Transmembrane helix</keyword>
<protein>
    <submittedName>
        <fullName evidence="7">Uncharacterized protein</fullName>
    </submittedName>
</protein>
<feature type="transmembrane region" description="Helical" evidence="6">
    <location>
        <begin position="6"/>
        <end position="26"/>
    </location>
</feature>
<dbReference type="Proteomes" id="UP000654075">
    <property type="component" value="Unassembled WGS sequence"/>
</dbReference>
<keyword evidence="8" id="KW-1185">Reference proteome</keyword>
<sequence length="107" mass="11536">MAVGDSTKLIGCVAGIWTCFFAYGILQESIFMYKSETGEKFRQTTLLLIVEHGVSAIVSSVIIFGFGQSSNQAWLPFLKSQGLVACAQCGAKFASNEALKSVSYPIQ</sequence>
<gene>
    <name evidence="7" type="ORF">PGLA1383_LOCUS42562</name>
</gene>
<comment type="subcellular location">
    <subcellularLocation>
        <location evidence="1">Membrane</location>
        <topology evidence="1">Multi-pass membrane protein</topology>
    </subcellularLocation>
</comment>
<comment type="caution">
    <text evidence="7">The sequence shown here is derived from an EMBL/GenBank/DDBJ whole genome shotgun (WGS) entry which is preliminary data.</text>
</comment>
<keyword evidence="5 6" id="KW-0472">Membrane</keyword>
<evidence type="ECO:0000256" key="4">
    <source>
        <dbReference type="ARBA" id="ARBA00022989"/>
    </source>
</evidence>
<evidence type="ECO:0000313" key="7">
    <source>
        <dbReference type="EMBL" id="CAE8625573.1"/>
    </source>
</evidence>
<feature type="transmembrane region" description="Helical" evidence="6">
    <location>
        <begin position="46"/>
        <end position="67"/>
    </location>
</feature>
<dbReference type="GO" id="GO:0000139">
    <property type="term" value="C:Golgi membrane"/>
    <property type="evidence" value="ECO:0007669"/>
    <property type="project" value="TreeGrafter"/>
</dbReference>
<evidence type="ECO:0000256" key="6">
    <source>
        <dbReference type="SAM" id="Phobius"/>
    </source>
</evidence>
<dbReference type="AlphaFoldDB" id="A0A813GEG9"/>
<proteinExistence type="predicted"/>
<dbReference type="PANTHER" id="PTHR10778">
    <property type="entry name" value="SOLUTE CARRIER FAMILY 35 MEMBER B"/>
    <property type="match status" value="1"/>
</dbReference>
<reference evidence="7" key="1">
    <citation type="submission" date="2021-02" db="EMBL/GenBank/DDBJ databases">
        <authorList>
            <person name="Dougan E. K."/>
            <person name="Rhodes N."/>
            <person name="Thang M."/>
            <person name="Chan C."/>
        </authorList>
    </citation>
    <scope>NUCLEOTIDE SEQUENCE</scope>
</reference>
<dbReference type="GO" id="GO:0005460">
    <property type="term" value="F:UDP-glucose transmembrane transporter activity"/>
    <property type="evidence" value="ECO:0007669"/>
    <property type="project" value="TreeGrafter"/>
</dbReference>
<name>A0A813GEG9_POLGL</name>
<dbReference type="GO" id="GO:0005459">
    <property type="term" value="F:UDP-galactose transmembrane transporter activity"/>
    <property type="evidence" value="ECO:0007669"/>
    <property type="project" value="TreeGrafter"/>
</dbReference>
<evidence type="ECO:0000256" key="2">
    <source>
        <dbReference type="ARBA" id="ARBA00022448"/>
    </source>
</evidence>
<dbReference type="OrthoDB" id="78344at2759"/>
<keyword evidence="3 6" id="KW-0812">Transmembrane</keyword>
<organism evidence="7 8">
    <name type="scientific">Polarella glacialis</name>
    <name type="common">Dinoflagellate</name>
    <dbReference type="NCBI Taxonomy" id="89957"/>
    <lineage>
        <taxon>Eukaryota</taxon>
        <taxon>Sar</taxon>
        <taxon>Alveolata</taxon>
        <taxon>Dinophyceae</taxon>
        <taxon>Suessiales</taxon>
        <taxon>Suessiaceae</taxon>
        <taxon>Polarella</taxon>
    </lineage>
</organism>
<dbReference type="GO" id="GO:0005789">
    <property type="term" value="C:endoplasmic reticulum membrane"/>
    <property type="evidence" value="ECO:0007669"/>
    <property type="project" value="TreeGrafter"/>
</dbReference>
<dbReference type="EMBL" id="CAJNNV010028726">
    <property type="protein sequence ID" value="CAE8625573.1"/>
    <property type="molecule type" value="Genomic_DNA"/>
</dbReference>
<feature type="non-terminal residue" evidence="7">
    <location>
        <position position="107"/>
    </location>
</feature>
<evidence type="ECO:0000313" key="8">
    <source>
        <dbReference type="Proteomes" id="UP000654075"/>
    </source>
</evidence>
<keyword evidence="2" id="KW-0813">Transport</keyword>